<dbReference type="AlphaFoldDB" id="A0AAV7UKC9"/>
<proteinExistence type="predicted"/>
<evidence type="ECO:0000313" key="1">
    <source>
        <dbReference type="EMBL" id="KAJ1188984.1"/>
    </source>
</evidence>
<gene>
    <name evidence="1" type="ORF">NDU88_005738</name>
</gene>
<accession>A0AAV7UKC9</accession>
<keyword evidence="2" id="KW-1185">Reference proteome</keyword>
<protein>
    <submittedName>
        <fullName evidence="1">Uncharacterized protein</fullName>
    </submittedName>
</protein>
<name>A0AAV7UKC9_PLEWA</name>
<sequence>MTTAVFSLRPGPEDPDVATPKICPRSGASMALAGTVPQWTDLMYKQCEAGGGRRHASCALNASIVELVVGFCCFVIG</sequence>
<comment type="caution">
    <text evidence="1">The sequence shown here is derived from an EMBL/GenBank/DDBJ whole genome shotgun (WGS) entry which is preliminary data.</text>
</comment>
<evidence type="ECO:0000313" key="2">
    <source>
        <dbReference type="Proteomes" id="UP001066276"/>
    </source>
</evidence>
<reference evidence="1" key="1">
    <citation type="journal article" date="2022" name="bioRxiv">
        <title>Sequencing and chromosome-scale assembly of the giantPleurodeles waltlgenome.</title>
        <authorList>
            <person name="Brown T."/>
            <person name="Elewa A."/>
            <person name="Iarovenko S."/>
            <person name="Subramanian E."/>
            <person name="Araus A.J."/>
            <person name="Petzold A."/>
            <person name="Susuki M."/>
            <person name="Suzuki K.-i.T."/>
            <person name="Hayashi T."/>
            <person name="Toyoda A."/>
            <person name="Oliveira C."/>
            <person name="Osipova E."/>
            <person name="Leigh N.D."/>
            <person name="Simon A."/>
            <person name="Yun M.H."/>
        </authorList>
    </citation>
    <scope>NUCLEOTIDE SEQUENCE</scope>
    <source>
        <strain evidence="1">20211129_DDA</strain>
        <tissue evidence="1">Liver</tissue>
    </source>
</reference>
<organism evidence="1 2">
    <name type="scientific">Pleurodeles waltl</name>
    <name type="common">Iberian ribbed newt</name>
    <dbReference type="NCBI Taxonomy" id="8319"/>
    <lineage>
        <taxon>Eukaryota</taxon>
        <taxon>Metazoa</taxon>
        <taxon>Chordata</taxon>
        <taxon>Craniata</taxon>
        <taxon>Vertebrata</taxon>
        <taxon>Euteleostomi</taxon>
        <taxon>Amphibia</taxon>
        <taxon>Batrachia</taxon>
        <taxon>Caudata</taxon>
        <taxon>Salamandroidea</taxon>
        <taxon>Salamandridae</taxon>
        <taxon>Pleurodelinae</taxon>
        <taxon>Pleurodeles</taxon>
    </lineage>
</organism>
<dbReference type="EMBL" id="JANPWB010000005">
    <property type="protein sequence ID" value="KAJ1188984.1"/>
    <property type="molecule type" value="Genomic_DNA"/>
</dbReference>
<dbReference type="Proteomes" id="UP001066276">
    <property type="component" value="Chromosome 3_1"/>
</dbReference>